<keyword evidence="4" id="KW-1133">Transmembrane helix</keyword>
<dbReference type="AlphaFoldDB" id="A0A645IFH1"/>
<dbReference type="GO" id="GO:0008324">
    <property type="term" value="F:monoatomic cation transmembrane transporter activity"/>
    <property type="evidence" value="ECO:0007669"/>
    <property type="project" value="InterPro"/>
</dbReference>
<organism evidence="6">
    <name type="scientific">bioreactor metagenome</name>
    <dbReference type="NCBI Taxonomy" id="1076179"/>
    <lineage>
        <taxon>unclassified sequences</taxon>
        <taxon>metagenomes</taxon>
        <taxon>ecological metagenomes</taxon>
    </lineage>
</organism>
<evidence type="ECO:0000256" key="2">
    <source>
        <dbReference type="ARBA" id="ARBA00022475"/>
    </source>
</evidence>
<evidence type="ECO:0000256" key="3">
    <source>
        <dbReference type="ARBA" id="ARBA00022692"/>
    </source>
</evidence>
<dbReference type="PANTHER" id="PTHR34584:SF1">
    <property type="entry name" value="NA(+)_H(+) ANTIPORTER SUBUNIT E1"/>
    <property type="match status" value="1"/>
</dbReference>
<evidence type="ECO:0000256" key="1">
    <source>
        <dbReference type="ARBA" id="ARBA00004651"/>
    </source>
</evidence>
<evidence type="ECO:0000256" key="5">
    <source>
        <dbReference type="ARBA" id="ARBA00023136"/>
    </source>
</evidence>
<gene>
    <name evidence="6" type="primary">mrpE_4</name>
    <name evidence="6" type="ORF">SDC9_197662</name>
</gene>
<accession>A0A645IFH1</accession>
<dbReference type="EMBL" id="VSSQ01113843">
    <property type="protein sequence ID" value="MPN50037.1"/>
    <property type="molecule type" value="Genomic_DNA"/>
</dbReference>
<sequence>MILIKEIFKSNFHVAKVVLSPKLNISPTIVTITTNLKSDFDKTILANSITLTPGTLTLDMTEEKLIIHCLEENSIKDLQNSIFENILLKKEELNNG</sequence>
<dbReference type="GO" id="GO:0005886">
    <property type="term" value="C:plasma membrane"/>
    <property type="evidence" value="ECO:0007669"/>
    <property type="project" value="UniProtKB-SubCell"/>
</dbReference>
<name>A0A645IFH1_9ZZZZ</name>
<protein>
    <submittedName>
        <fullName evidence="6">Na(+)/H(+) antiporter subunit E</fullName>
    </submittedName>
</protein>
<dbReference type="InterPro" id="IPR002758">
    <property type="entry name" value="Cation_antiport_E"/>
</dbReference>
<proteinExistence type="predicted"/>
<dbReference type="PANTHER" id="PTHR34584">
    <property type="entry name" value="NA(+)/H(+) ANTIPORTER SUBUNIT E1"/>
    <property type="match status" value="1"/>
</dbReference>
<keyword evidence="2" id="KW-1003">Cell membrane</keyword>
<keyword evidence="5" id="KW-0472">Membrane</keyword>
<dbReference type="Pfam" id="PF01899">
    <property type="entry name" value="MNHE"/>
    <property type="match status" value="1"/>
</dbReference>
<reference evidence="6" key="1">
    <citation type="submission" date="2019-08" db="EMBL/GenBank/DDBJ databases">
        <authorList>
            <person name="Kucharzyk K."/>
            <person name="Murdoch R.W."/>
            <person name="Higgins S."/>
            <person name="Loffler F."/>
        </authorList>
    </citation>
    <scope>NUCLEOTIDE SEQUENCE</scope>
</reference>
<evidence type="ECO:0000256" key="4">
    <source>
        <dbReference type="ARBA" id="ARBA00022989"/>
    </source>
</evidence>
<evidence type="ECO:0000313" key="6">
    <source>
        <dbReference type="EMBL" id="MPN50037.1"/>
    </source>
</evidence>
<comment type="caution">
    <text evidence="6">The sequence shown here is derived from an EMBL/GenBank/DDBJ whole genome shotgun (WGS) entry which is preliminary data.</text>
</comment>
<comment type="subcellular location">
    <subcellularLocation>
        <location evidence="1">Cell membrane</location>
        <topology evidence="1">Multi-pass membrane protein</topology>
    </subcellularLocation>
</comment>
<keyword evidence="3" id="KW-0812">Transmembrane</keyword>